<evidence type="ECO:0000256" key="1">
    <source>
        <dbReference type="SAM" id="MobiDB-lite"/>
    </source>
</evidence>
<feature type="compositionally biased region" description="Basic residues" evidence="1">
    <location>
        <begin position="141"/>
        <end position="171"/>
    </location>
</feature>
<feature type="compositionally biased region" description="Basic residues" evidence="1">
    <location>
        <begin position="43"/>
        <end position="65"/>
    </location>
</feature>
<protein>
    <submittedName>
        <fullName evidence="2">Uncharacterized protein</fullName>
    </submittedName>
</protein>
<reference evidence="2" key="2">
    <citation type="submission" date="2020-03" db="EMBL/GenBank/DDBJ databases">
        <title>The second near-complete assembly of the hexaploid bread wheat (Triticum aestivum) genome.</title>
        <authorList>
            <person name="Zimin A.V."/>
            <person name="Puiu D."/>
            <person name="Shumante A."/>
            <person name="Alonge M."/>
            <person name="Salzberg S.L."/>
        </authorList>
    </citation>
    <scope>NUCLEOTIDE SEQUENCE</scope>
    <source>
        <tissue evidence="2">Leaf</tissue>
    </source>
</reference>
<feature type="compositionally biased region" description="Basic and acidic residues" evidence="1">
    <location>
        <begin position="20"/>
        <end position="42"/>
    </location>
</feature>
<gene>
    <name evidence="2" type="ORF">CFC21_074752</name>
</gene>
<accession>A0A9R1HPB1</accession>
<proteinExistence type="predicted"/>
<dbReference type="EMBL" id="CM022224">
    <property type="protein sequence ID" value="KAF7069075.1"/>
    <property type="molecule type" value="Genomic_DNA"/>
</dbReference>
<feature type="compositionally biased region" description="Basic residues" evidence="1">
    <location>
        <begin position="90"/>
        <end position="103"/>
    </location>
</feature>
<dbReference type="Proteomes" id="UP000815260">
    <property type="component" value="Chromosome 5B"/>
</dbReference>
<comment type="caution">
    <text evidence="2">The sequence shown here is derived from an EMBL/GenBank/DDBJ whole genome shotgun (WGS) entry which is preliminary data.</text>
</comment>
<sequence length="171" mass="18522">AGEAHREHARAHHHAVPPGERGRGPDRPRQEPRAAPHGGDRLRPRRPAGGRGGGAHRRRGHRQQHRVGGGGPADAHPRPPAQLPAGAPPGRRRGVGPGRRRAPGLRPGGQDGGHRRRRPHREAAAPAPQALRLHPALPRPAPRRRRAGGGARRHAAQVRRRRAQHAAHRQD</sequence>
<organism evidence="2">
    <name type="scientific">Triticum aestivum</name>
    <name type="common">Wheat</name>
    <dbReference type="NCBI Taxonomy" id="4565"/>
    <lineage>
        <taxon>Eukaryota</taxon>
        <taxon>Viridiplantae</taxon>
        <taxon>Streptophyta</taxon>
        <taxon>Embryophyta</taxon>
        <taxon>Tracheophyta</taxon>
        <taxon>Spermatophyta</taxon>
        <taxon>Magnoliopsida</taxon>
        <taxon>Liliopsida</taxon>
        <taxon>Poales</taxon>
        <taxon>Poaceae</taxon>
        <taxon>BOP clade</taxon>
        <taxon>Pooideae</taxon>
        <taxon>Triticodae</taxon>
        <taxon>Triticeae</taxon>
        <taxon>Triticinae</taxon>
        <taxon>Triticum</taxon>
    </lineage>
</organism>
<feature type="non-terminal residue" evidence="2">
    <location>
        <position position="1"/>
    </location>
</feature>
<reference evidence="2" key="1">
    <citation type="journal article" date="2017" name="Gigascience">
        <title>The first near-complete assembly of the hexaploid bread wheat genome, Triticum aestivum.</title>
        <authorList>
            <person name="Zimin A.V."/>
            <person name="Puiu D."/>
            <person name="Hall R."/>
            <person name="Kingan S."/>
            <person name="Clavijo B.J."/>
            <person name="Salzberg S.L."/>
        </authorList>
    </citation>
    <scope>NUCLEOTIDE SEQUENCE</scope>
    <source>
        <tissue evidence="2">Leaf</tissue>
    </source>
</reference>
<feature type="compositionally biased region" description="Low complexity" evidence="1">
    <location>
        <begin position="124"/>
        <end position="136"/>
    </location>
</feature>
<dbReference type="AlphaFoldDB" id="A0A9R1HPB1"/>
<evidence type="ECO:0000313" key="2">
    <source>
        <dbReference type="EMBL" id="KAF7069075.1"/>
    </source>
</evidence>
<feature type="non-terminal residue" evidence="2">
    <location>
        <position position="171"/>
    </location>
</feature>
<name>A0A9R1HPB1_WHEAT</name>
<feature type="region of interest" description="Disordered" evidence="1">
    <location>
        <begin position="1"/>
        <end position="171"/>
    </location>
</feature>